<dbReference type="InterPro" id="IPR018062">
    <property type="entry name" value="HTH_AraC-typ_CS"/>
</dbReference>
<dbReference type="SUPFAM" id="SSF46689">
    <property type="entry name" value="Homeodomain-like"/>
    <property type="match status" value="2"/>
</dbReference>
<evidence type="ECO:0000313" key="5">
    <source>
        <dbReference type="EMBL" id="GED96791.1"/>
    </source>
</evidence>
<evidence type="ECO:0000256" key="3">
    <source>
        <dbReference type="ARBA" id="ARBA00023163"/>
    </source>
</evidence>
<dbReference type="Proteomes" id="UP000444980">
    <property type="component" value="Unassembled WGS sequence"/>
</dbReference>
<accession>A0A7I9UVK0</accession>
<proteinExistence type="predicted"/>
<keyword evidence="2" id="KW-0238">DNA-binding</keyword>
<evidence type="ECO:0000259" key="4">
    <source>
        <dbReference type="PROSITE" id="PS01124"/>
    </source>
</evidence>
<comment type="caution">
    <text evidence="5">The sequence shown here is derived from an EMBL/GenBank/DDBJ whole genome shotgun (WGS) entry which is preliminary data.</text>
</comment>
<dbReference type="InterPro" id="IPR032783">
    <property type="entry name" value="AraC_lig"/>
</dbReference>
<dbReference type="PANTHER" id="PTHR46796:SF13">
    <property type="entry name" value="HTH-TYPE TRANSCRIPTIONAL ACTIVATOR RHAS"/>
    <property type="match status" value="1"/>
</dbReference>
<feature type="domain" description="HTH araC/xylS-type" evidence="4">
    <location>
        <begin position="210"/>
        <end position="309"/>
    </location>
</feature>
<keyword evidence="1" id="KW-0805">Transcription regulation</keyword>
<name>A0A7I9UVK0_9ACTN</name>
<dbReference type="Pfam" id="PF12833">
    <property type="entry name" value="HTH_18"/>
    <property type="match status" value="1"/>
</dbReference>
<keyword evidence="6" id="KW-1185">Reference proteome</keyword>
<dbReference type="InterPro" id="IPR009057">
    <property type="entry name" value="Homeodomain-like_sf"/>
</dbReference>
<dbReference type="Pfam" id="PF12852">
    <property type="entry name" value="Cupin_6"/>
    <property type="match status" value="1"/>
</dbReference>
<evidence type="ECO:0000256" key="2">
    <source>
        <dbReference type="ARBA" id="ARBA00023125"/>
    </source>
</evidence>
<gene>
    <name evidence="5" type="ORF">nbrc107697_08300</name>
</gene>
<organism evidence="5 6">
    <name type="scientific">Gordonia crocea</name>
    <dbReference type="NCBI Taxonomy" id="589162"/>
    <lineage>
        <taxon>Bacteria</taxon>
        <taxon>Bacillati</taxon>
        <taxon>Actinomycetota</taxon>
        <taxon>Actinomycetes</taxon>
        <taxon>Mycobacteriales</taxon>
        <taxon>Gordoniaceae</taxon>
        <taxon>Gordonia</taxon>
    </lineage>
</organism>
<dbReference type="SMART" id="SM00342">
    <property type="entry name" value="HTH_ARAC"/>
    <property type="match status" value="1"/>
</dbReference>
<dbReference type="AlphaFoldDB" id="A0A7I9UVK0"/>
<protein>
    <submittedName>
        <fullName evidence="5">AraC family transcriptional regulator</fullName>
    </submittedName>
</protein>
<dbReference type="GO" id="GO:0043565">
    <property type="term" value="F:sequence-specific DNA binding"/>
    <property type="evidence" value="ECO:0007669"/>
    <property type="project" value="InterPro"/>
</dbReference>
<evidence type="ECO:0000256" key="1">
    <source>
        <dbReference type="ARBA" id="ARBA00023015"/>
    </source>
</evidence>
<dbReference type="PANTHER" id="PTHR46796">
    <property type="entry name" value="HTH-TYPE TRANSCRIPTIONAL ACTIVATOR RHAS-RELATED"/>
    <property type="match status" value="1"/>
</dbReference>
<sequence length="314" mass="34090">MDALGSLLNGPRARDPLVLRLVFASPWALRVDDRSPLTVLVVTRGAVSVDYDDGTRSTVTTGEVALFRGSESYLVSDGGTHAPIARIDESGDCVDLDGRHSMAEHMSVGLRSWGNSAPDEATAAMLIGVYRAGEVNRTLLDALPRLSVVSMSDDPLRALMEAEITREAPGQDAVLNRYLDLILISALRRTFDDEHGGAAWFRAYRDPTVGRALRLMHNNADRRWTVESLATEVGVSRATLARRFTDLVGTSPMKHLTSWRLALAADHLAQDNPDTLGVIAERIGYATPFALSAAFKREYGVSPSQWAATSTQTG</sequence>
<dbReference type="PROSITE" id="PS00041">
    <property type="entry name" value="HTH_ARAC_FAMILY_1"/>
    <property type="match status" value="1"/>
</dbReference>
<dbReference type="InterPro" id="IPR050204">
    <property type="entry name" value="AraC_XylS_family_regulators"/>
</dbReference>
<dbReference type="GO" id="GO:0003700">
    <property type="term" value="F:DNA-binding transcription factor activity"/>
    <property type="evidence" value="ECO:0007669"/>
    <property type="project" value="InterPro"/>
</dbReference>
<dbReference type="RefSeq" id="WP_161926212.1">
    <property type="nucleotide sequence ID" value="NZ_BJOU01000001.1"/>
</dbReference>
<dbReference type="Gene3D" id="1.10.10.60">
    <property type="entry name" value="Homeodomain-like"/>
    <property type="match status" value="1"/>
</dbReference>
<keyword evidence="3" id="KW-0804">Transcription</keyword>
<dbReference type="InterPro" id="IPR018060">
    <property type="entry name" value="HTH_AraC"/>
</dbReference>
<dbReference type="OrthoDB" id="241790at2"/>
<evidence type="ECO:0000313" key="6">
    <source>
        <dbReference type="Proteomes" id="UP000444980"/>
    </source>
</evidence>
<dbReference type="PROSITE" id="PS01124">
    <property type="entry name" value="HTH_ARAC_FAMILY_2"/>
    <property type="match status" value="1"/>
</dbReference>
<reference evidence="6" key="1">
    <citation type="submission" date="2019-06" db="EMBL/GenBank/DDBJ databases">
        <title>Gordonia isolated from sludge of a wastewater treatment plant.</title>
        <authorList>
            <person name="Tamura T."/>
            <person name="Aoyama K."/>
            <person name="Kang Y."/>
            <person name="Saito S."/>
            <person name="Akiyama N."/>
            <person name="Yazawa K."/>
            <person name="Gonoi T."/>
            <person name="Mikami Y."/>
        </authorList>
    </citation>
    <scope>NUCLEOTIDE SEQUENCE [LARGE SCALE GENOMIC DNA]</scope>
    <source>
        <strain evidence="6">NBRC 107697</strain>
    </source>
</reference>
<dbReference type="EMBL" id="BJOU01000001">
    <property type="protein sequence ID" value="GED96791.1"/>
    <property type="molecule type" value="Genomic_DNA"/>
</dbReference>